<feature type="compositionally biased region" description="Basic and acidic residues" evidence="1">
    <location>
        <begin position="1"/>
        <end position="11"/>
    </location>
</feature>
<sequence length="100" mass="10767">MKQAGRIREGLDPTDSSHITTKSTPQDLHVLNLLVSKKYPAYYIPSITSLAPPTILPDPLSTVARRAVMYGGIAGGPTPTVIQPLTPDCSSRNLLKKLLT</sequence>
<evidence type="ECO:0000256" key="1">
    <source>
        <dbReference type="SAM" id="MobiDB-lite"/>
    </source>
</evidence>
<dbReference type="AlphaFoldDB" id="A0A1Y2BQ11"/>
<dbReference type="Proteomes" id="UP000193642">
    <property type="component" value="Unassembled WGS sequence"/>
</dbReference>
<reference evidence="2 3" key="1">
    <citation type="submission" date="2016-07" db="EMBL/GenBank/DDBJ databases">
        <title>Pervasive Adenine N6-methylation of Active Genes in Fungi.</title>
        <authorList>
            <consortium name="DOE Joint Genome Institute"/>
            <person name="Mondo S.J."/>
            <person name="Dannebaum R.O."/>
            <person name="Kuo R.C."/>
            <person name="Labutti K."/>
            <person name="Haridas S."/>
            <person name="Kuo A."/>
            <person name="Salamov A."/>
            <person name="Ahrendt S.R."/>
            <person name="Lipzen A."/>
            <person name="Sullivan W."/>
            <person name="Andreopoulos W.B."/>
            <person name="Clum A."/>
            <person name="Lindquist E."/>
            <person name="Daum C."/>
            <person name="Ramamoorthy G.K."/>
            <person name="Gryganskyi A."/>
            <person name="Culley D."/>
            <person name="Magnuson J.K."/>
            <person name="James T.Y."/>
            <person name="O'Malley M.A."/>
            <person name="Stajich J.E."/>
            <person name="Spatafora J.W."/>
            <person name="Visel A."/>
            <person name="Grigoriev I.V."/>
        </authorList>
    </citation>
    <scope>NUCLEOTIDE SEQUENCE [LARGE SCALE GENOMIC DNA]</scope>
    <source>
        <strain evidence="2 3">JEL800</strain>
    </source>
</reference>
<proteinExistence type="predicted"/>
<feature type="compositionally biased region" description="Polar residues" evidence="1">
    <location>
        <begin position="14"/>
        <end position="23"/>
    </location>
</feature>
<evidence type="ECO:0000313" key="2">
    <source>
        <dbReference type="EMBL" id="ORY36841.1"/>
    </source>
</evidence>
<protein>
    <submittedName>
        <fullName evidence="2">Uncharacterized protein</fullName>
    </submittedName>
</protein>
<organism evidence="2 3">
    <name type="scientific">Rhizoclosmatium globosum</name>
    <dbReference type="NCBI Taxonomy" id="329046"/>
    <lineage>
        <taxon>Eukaryota</taxon>
        <taxon>Fungi</taxon>
        <taxon>Fungi incertae sedis</taxon>
        <taxon>Chytridiomycota</taxon>
        <taxon>Chytridiomycota incertae sedis</taxon>
        <taxon>Chytridiomycetes</taxon>
        <taxon>Chytridiales</taxon>
        <taxon>Chytriomycetaceae</taxon>
        <taxon>Rhizoclosmatium</taxon>
    </lineage>
</organism>
<accession>A0A1Y2BQ11</accession>
<dbReference type="EMBL" id="MCGO01000053">
    <property type="protein sequence ID" value="ORY36841.1"/>
    <property type="molecule type" value="Genomic_DNA"/>
</dbReference>
<gene>
    <name evidence="2" type="ORF">BCR33DRAFT_472158</name>
</gene>
<evidence type="ECO:0000313" key="3">
    <source>
        <dbReference type="Proteomes" id="UP000193642"/>
    </source>
</evidence>
<dbReference type="OrthoDB" id="18234at2759"/>
<comment type="caution">
    <text evidence="2">The sequence shown here is derived from an EMBL/GenBank/DDBJ whole genome shotgun (WGS) entry which is preliminary data.</text>
</comment>
<keyword evidence="3" id="KW-1185">Reference proteome</keyword>
<name>A0A1Y2BQ11_9FUNG</name>
<feature type="region of interest" description="Disordered" evidence="1">
    <location>
        <begin position="1"/>
        <end position="23"/>
    </location>
</feature>